<reference evidence="1" key="1">
    <citation type="submission" date="2021-02" db="EMBL/GenBank/DDBJ databases">
        <authorList>
            <person name="Nieuwenhuis M."/>
            <person name="Van De Peppel L.J.J."/>
        </authorList>
    </citation>
    <scope>NUCLEOTIDE SEQUENCE</scope>
    <source>
        <strain evidence="1">D49</strain>
    </source>
</reference>
<sequence length="127" mass="13696">MYSYGAPPRAPPVSVPISPDQLQAATNDSAIPILTSNDLQFSRGDYYNPQPQAPEGSWNTNLSPNIGGIWESDEQAINYSLMMGNMDNAGWWTGPPSDLLQQNFSQFNSSGLGLPITVDLSSLFGGE</sequence>
<evidence type="ECO:0000313" key="2">
    <source>
        <dbReference type="Proteomes" id="UP000717328"/>
    </source>
</evidence>
<organism evidence="1 2">
    <name type="scientific">Sphagnurus paluster</name>
    <dbReference type="NCBI Taxonomy" id="117069"/>
    <lineage>
        <taxon>Eukaryota</taxon>
        <taxon>Fungi</taxon>
        <taxon>Dikarya</taxon>
        <taxon>Basidiomycota</taxon>
        <taxon>Agaricomycotina</taxon>
        <taxon>Agaricomycetes</taxon>
        <taxon>Agaricomycetidae</taxon>
        <taxon>Agaricales</taxon>
        <taxon>Tricholomatineae</taxon>
        <taxon>Lyophyllaceae</taxon>
        <taxon>Sphagnurus</taxon>
    </lineage>
</organism>
<proteinExistence type="predicted"/>
<gene>
    <name evidence="1" type="ORF">H0H81_006655</name>
</gene>
<comment type="caution">
    <text evidence="1">The sequence shown here is derived from an EMBL/GenBank/DDBJ whole genome shotgun (WGS) entry which is preliminary data.</text>
</comment>
<feature type="non-terminal residue" evidence="1">
    <location>
        <position position="127"/>
    </location>
</feature>
<dbReference type="Proteomes" id="UP000717328">
    <property type="component" value="Unassembled WGS sequence"/>
</dbReference>
<protein>
    <submittedName>
        <fullName evidence="1">Uncharacterized protein</fullName>
    </submittedName>
</protein>
<reference evidence="1" key="2">
    <citation type="submission" date="2021-10" db="EMBL/GenBank/DDBJ databases">
        <title>Phylogenomics reveals ancestral predisposition of the termite-cultivated fungus Termitomyces towards a domesticated lifestyle.</title>
        <authorList>
            <person name="Auxier B."/>
            <person name="Grum-Grzhimaylo A."/>
            <person name="Cardenas M.E."/>
            <person name="Lodge J.D."/>
            <person name="Laessoe T."/>
            <person name="Pedersen O."/>
            <person name="Smith M.E."/>
            <person name="Kuyper T.W."/>
            <person name="Franco-Molano E.A."/>
            <person name="Baroni T.J."/>
            <person name="Aanen D.K."/>
        </authorList>
    </citation>
    <scope>NUCLEOTIDE SEQUENCE</scope>
    <source>
        <strain evidence="1">D49</strain>
    </source>
</reference>
<name>A0A9P7FND5_9AGAR</name>
<keyword evidence="2" id="KW-1185">Reference proteome</keyword>
<evidence type="ECO:0000313" key="1">
    <source>
        <dbReference type="EMBL" id="KAG5633591.1"/>
    </source>
</evidence>
<dbReference type="EMBL" id="JABCKI010007445">
    <property type="protein sequence ID" value="KAG5633591.1"/>
    <property type="molecule type" value="Genomic_DNA"/>
</dbReference>
<dbReference type="AlphaFoldDB" id="A0A9P7FND5"/>
<accession>A0A9P7FND5</accession>